<name>A0AAD4D5L5_9FUNG</name>
<organism evidence="2 3">
    <name type="scientific">Linnemannia exigua</name>
    <dbReference type="NCBI Taxonomy" id="604196"/>
    <lineage>
        <taxon>Eukaryota</taxon>
        <taxon>Fungi</taxon>
        <taxon>Fungi incertae sedis</taxon>
        <taxon>Mucoromycota</taxon>
        <taxon>Mortierellomycotina</taxon>
        <taxon>Mortierellomycetes</taxon>
        <taxon>Mortierellales</taxon>
        <taxon>Mortierellaceae</taxon>
        <taxon>Linnemannia</taxon>
    </lineage>
</organism>
<evidence type="ECO:0008006" key="4">
    <source>
        <dbReference type="Google" id="ProtNLM"/>
    </source>
</evidence>
<reference evidence="2" key="1">
    <citation type="journal article" date="2020" name="Fungal Divers.">
        <title>Resolving the Mortierellaceae phylogeny through synthesis of multi-gene phylogenetics and phylogenomics.</title>
        <authorList>
            <person name="Vandepol N."/>
            <person name="Liber J."/>
            <person name="Desiro A."/>
            <person name="Na H."/>
            <person name="Kennedy M."/>
            <person name="Barry K."/>
            <person name="Grigoriev I.V."/>
            <person name="Miller A.N."/>
            <person name="O'Donnell K."/>
            <person name="Stajich J.E."/>
            <person name="Bonito G."/>
        </authorList>
    </citation>
    <scope>NUCLEOTIDE SEQUENCE</scope>
    <source>
        <strain evidence="2">NRRL 28262</strain>
    </source>
</reference>
<dbReference type="EMBL" id="JAAAIL010001495">
    <property type="protein sequence ID" value="KAG0268726.1"/>
    <property type="molecule type" value="Genomic_DNA"/>
</dbReference>
<evidence type="ECO:0000256" key="1">
    <source>
        <dbReference type="SAM" id="MobiDB-lite"/>
    </source>
</evidence>
<sequence length="999" mass="111889">MTLHDNDYSAEEQHSQDRGRHDDRPAIARHSSASSCRGITHKESTRYNNSNSNIDPDPDADADSYLNMNSEVDIKVNENDANANPFDKNNPRRKLSTEHRLSSHSGCGQKRSGSFAIDIHALATKHPRTSGAEEAEQHRRVRNSSLIHPKDSPSSGIVFGRSHTQHTNPETEAWLNLAIKYDTDLGRLRYVHPNPELVLNRKHLEMLEAAFQVHKDNLDFLTDEDFEFFAAITGITYKAAKKWFLRRAQDMYQDEASPEPEPETPTPRRSTKERCLRKTQDMYLTEASPSPAQGPKQGPEPPAPSRRFVKQDRIVRATVSLSSDGDDIAAINVEHSTAIIKQDDEPMNMITAAAEPDTTIHDIAANIELPNSVPTSASIDVENSDAIVNPVKDTESCDTAHTPTAIDVKHNDITAKSAINLKFSDAVFKPSGDFRITVVKPTKFVDSTNTVPESTYSIDSKYAASAVTAKKECRYNDPVTNPANPSKLAKSKAAEDRSSSDVVEPTKHDSDSGTIVKLTKGEYNSYFAKSTKYNSSCSNTDVEQSSTSSTPTINTRTKYMWPEGKTISTTQTDKHNDASNCHPTSNFTTRIIRPPLKTYDSSRRLARQGSESPTVVAMPRLAVSRASPSPQESSSAKSDSDNTSPSTYQSYSSTEVIVRNPIQSKYQALQEQKCLEKRTKQLYHGDDFYKEACKPCMEQQGDAICSFEKFRLFRVDNKDDKNDIAKYRYGPDFFSNPSLDKPLRFRRYGLDQEMAIHIFAHTFPFGLAVLEKELLHVMGRPGHTLRKLDLREGPPDANAYIRRPSDDRQYCERCNGAIVAGYWMCCVCGDEICLDCYAFCETTMCTKERQHQRQQFVSCGKFRAATLQTYIAKLRELERDLTPNLTEIAKKASLRSATVATPMPVDKRAIARLPVIVDMEDLDLDTFQRSWRQGQVLLVGGVGTRLKRSWTPEYLVSNHGDAPVTAIRCQDSATDLTDMTTYFSTYFNAGKSCAVWRMG</sequence>
<feature type="region of interest" description="Disordered" evidence="1">
    <location>
        <begin position="286"/>
        <end position="311"/>
    </location>
</feature>
<comment type="caution">
    <text evidence="2">The sequence shown here is derived from an EMBL/GenBank/DDBJ whole genome shotgun (WGS) entry which is preliminary data.</text>
</comment>
<gene>
    <name evidence="2" type="ORF">BGZ95_002334</name>
</gene>
<feature type="compositionally biased region" description="Polar residues" evidence="1">
    <location>
        <begin position="578"/>
        <end position="589"/>
    </location>
</feature>
<dbReference type="AlphaFoldDB" id="A0AAD4D5L5"/>
<feature type="region of interest" description="Disordered" evidence="1">
    <location>
        <begin position="1"/>
        <end position="109"/>
    </location>
</feature>
<evidence type="ECO:0000313" key="2">
    <source>
        <dbReference type="EMBL" id="KAG0268726.1"/>
    </source>
</evidence>
<feature type="region of interest" description="Disordered" evidence="1">
    <location>
        <begin position="126"/>
        <end position="156"/>
    </location>
</feature>
<dbReference type="Gene3D" id="2.60.120.650">
    <property type="entry name" value="Cupin"/>
    <property type="match status" value="1"/>
</dbReference>
<evidence type="ECO:0000313" key="3">
    <source>
        <dbReference type="Proteomes" id="UP001194580"/>
    </source>
</evidence>
<feature type="compositionally biased region" description="Basic and acidic residues" evidence="1">
    <location>
        <begin position="492"/>
        <end position="511"/>
    </location>
</feature>
<protein>
    <recommendedName>
        <fullName evidence="4">JmjC domain-containing protein</fullName>
    </recommendedName>
</protein>
<feature type="compositionally biased region" description="Basic and acidic residues" evidence="1">
    <location>
        <begin position="1"/>
        <end position="26"/>
    </location>
</feature>
<feature type="region of interest" description="Disordered" evidence="1">
    <location>
        <begin position="568"/>
        <end position="654"/>
    </location>
</feature>
<feature type="region of interest" description="Disordered" evidence="1">
    <location>
        <begin position="252"/>
        <end position="274"/>
    </location>
</feature>
<keyword evidence="3" id="KW-1185">Reference proteome</keyword>
<feature type="non-terminal residue" evidence="2">
    <location>
        <position position="999"/>
    </location>
</feature>
<accession>A0AAD4D5L5</accession>
<dbReference type="Proteomes" id="UP001194580">
    <property type="component" value="Unassembled WGS sequence"/>
</dbReference>
<feature type="compositionally biased region" description="Low complexity" evidence="1">
    <location>
        <begin position="624"/>
        <end position="654"/>
    </location>
</feature>
<feature type="compositionally biased region" description="Acidic residues" evidence="1">
    <location>
        <begin position="252"/>
        <end position="262"/>
    </location>
</feature>
<feature type="region of interest" description="Disordered" evidence="1">
    <location>
        <begin position="475"/>
        <end position="514"/>
    </location>
</feature>
<proteinExistence type="predicted"/>
<feature type="region of interest" description="Disordered" evidence="1">
    <location>
        <begin position="534"/>
        <end position="555"/>
    </location>
</feature>